<evidence type="ECO:0000256" key="1">
    <source>
        <dbReference type="ARBA" id="ARBA00022490"/>
    </source>
</evidence>
<proteinExistence type="predicted"/>
<dbReference type="EMBL" id="BJNN01000111">
    <property type="protein sequence ID" value="GEC64236.1"/>
    <property type="molecule type" value="Genomic_DNA"/>
</dbReference>
<keyword evidence="7" id="KW-1185">Reference proteome</keyword>
<keyword evidence="1" id="KW-0963">Cytoplasm</keyword>
<dbReference type="InterPro" id="IPR036388">
    <property type="entry name" value="WH-like_DNA-bd_sf"/>
</dbReference>
<sequence length="299" mass="31462">MTTIPPDEDPAAPRLPLSGGSAMDVPSRDRASHGDDGREGGDSPAVAAGMVVSDMSVRLVEALIFARAEPVSERAIAELLETQGDIPAGVDDLAAYTRATLDALLALYEGRGVMPVAVAGGWQFRTAADLAPRLTRVLRRPRRLARSTMETLAIIAYHQPCTRAEIEGIRGVSLSQQVLDTLLEAELVMPLGRKEVPGRPILWGTSSGFLRHFGLRDLRDLPRREELLVDVPDLPSSGAIDEGQGSADIFGQPDAVGALPDDMQPEQPGAAGDITGDVAGDAAHAEAVSDDAVCAPPDA</sequence>
<feature type="region of interest" description="Disordered" evidence="5">
    <location>
        <begin position="1"/>
        <end position="45"/>
    </location>
</feature>
<dbReference type="InterPro" id="IPR036390">
    <property type="entry name" value="WH_DNA-bd_sf"/>
</dbReference>
<dbReference type="Pfam" id="PF04079">
    <property type="entry name" value="SMC_ScpB"/>
    <property type="match status" value="1"/>
</dbReference>
<evidence type="ECO:0008006" key="8">
    <source>
        <dbReference type="Google" id="ProtNLM"/>
    </source>
</evidence>
<dbReference type="Gene3D" id="1.10.10.10">
    <property type="entry name" value="Winged helix-like DNA-binding domain superfamily/Winged helix DNA-binding domain"/>
    <property type="match status" value="2"/>
</dbReference>
<accession>A0ABQ0SG41</accession>
<comment type="caution">
    <text evidence="6">The sequence shown here is derived from an EMBL/GenBank/DDBJ whole genome shotgun (WGS) entry which is preliminary data.</text>
</comment>
<dbReference type="SUPFAM" id="SSF46785">
    <property type="entry name" value="Winged helix' DNA-binding domain"/>
    <property type="match status" value="2"/>
</dbReference>
<feature type="region of interest" description="Disordered" evidence="5">
    <location>
        <begin position="254"/>
        <end position="299"/>
    </location>
</feature>
<evidence type="ECO:0000256" key="3">
    <source>
        <dbReference type="ARBA" id="ARBA00022829"/>
    </source>
</evidence>
<dbReference type="NCBIfam" id="TIGR00281">
    <property type="entry name" value="SMC-Scp complex subunit ScpB"/>
    <property type="match status" value="1"/>
</dbReference>
<evidence type="ECO:0000313" key="6">
    <source>
        <dbReference type="EMBL" id="GEC64236.1"/>
    </source>
</evidence>
<reference evidence="6 7" key="1">
    <citation type="submission" date="2019-06" db="EMBL/GenBank/DDBJ databases">
        <title>Whole genome shotgun sequence of Komagataeibacter hansenii NBRC 14820.</title>
        <authorList>
            <person name="Hosoyama A."/>
            <person name="Uohara A."/>
            <person name="Ohji S."/>
            <person name="Ichikawa N."/>
        </authorList>
    </citation>
    <scope>NUCLEOTIDE SEQUENCE [LARGE SCALE GENOMIC DNA]</scope>
    <source>
        <strain evidence="6 7">NBRC 14820</strain>
    </source>
</reference>
<dbReference type="InterPro" id="IPR005234">
    <property type="entry name" value="ScpB_csome_segregation"/>
</dbReference>
<feature type="compositionally biased region" description="Acidic residues" evidence="5">
    <location>
        <begin position="1"/>
        <end position="10"/>
    </location>
</feature>
<gene>
    <name evidence="6" type="ORF">GHA01_20850</name>
</gene>
<evidence type="ECO:0000313" key="7">
    <source>
        <dbReference type="Proteomes" id="UP000319478"/>
    </source>
</evidence>
<keyword evidence="2" id="KW-0132">Cell division</keyword>
<dbReference type="PANTHER" id="PTHR34298:SF2">
    <property type="entry name" value="SEGREGATION AND CONDENSATION PROTEIN B"/>
    <property type="match status" value="1"/>
</dbReference>
<keyword evidence="3" id="KW-0159">Chromosome partition</keyword>
<protein>
    <recommendedName>
        <fullName evidence="8">SMC-Scp complex subunit ScpB</fullName>
    </recommendedName>
</protein>
<evidence type="ECO:0000256" key="5">
    <source>
        <dbReference type="SAM" id="MobiDB-lite"/>
    </source>
</evidence>
<evidence type="ECO:0000256" key="2">
    <source>
        <dbReference type="ARBA" id="ARBA00022618"/>
    </source>
</evidence>
<name>A0ABQ0SG41_NOVHA</name>
<evidence type="ECO:0000256" key="4">
    <source>
        <dbReference type="ARBA" id="ARBA00023306"/>
    </source>
</evidence>
<feature type="compositionally biased region" description="Basic and acidic residues" evidence="5">
    <location>
        <begin position="26"/>
        <end position="41"/>
    </location>
</feature>
<dbReference type="PANTHER" id="PTHR34298">
    <property type="entry name" value="SEGREGATION AND CONDENSATION PROTEIN B"/>
    <property type="match status" value="1"/>
</dbReference>
<dbReference type="Proteomes" id="UP000319478">
    <property type="component" value="Unassembled WGS sequence"/>
</dbReference>
<keyword evidence="4" id="KW-0131">Cell cycle</keyword>
<organism evidence="6 7">
    <name type="scientific">Novacetimonas hansenii</name>
    <name type="common">Komagataeibacter hansenii</name>
    <dbReference type="NCBI Taxonomy" id="436"/>
    <lineage>
        <taxon>Bacteria</taxon>
        <taxon>Pseudomonadati</taxon>
        <taxon>Pseudomonadota</taxon>
        <taxon>Alphaproteobacteria</taxon>
        <taxon>Acetobacterales</taxon>
        <taxon>Acetobacteraceae</taxon>
        <taxon>Novacetimonas</taxon>
    </lineage>
</organism>